<dbReference type="Pfam" id="PF00916">
    <property type="entry name" value="Sulfate_transp"/>
    <property type="match status" value="1"/>
</dbReference>
<keyword evidence="2 5" id="KW-0812">Transmembrane</keyword>
<proteinExistence type="predicted"/>
<keyword evidence="6" id="KW-0732">Signal</keyword>
<feature type="transmembrane region" description="Helical" evidence="5">
    <location>
        <begin position="579"/>
        <end position="599"/>
    </location>
</feature>
<dbReference type="GO" id="GO:0016020">
    <property type="term" value="C:membrane"/>
    <property type="evidence" value="ECO:0007669"/>
    <property type="project" value="UniProtKB-SubCell"/>
</dbReference>
<comment type="subcellular location">
    <subcellularLocation>
        <location evidence="1">Membrane</location>
        <topology evidence="1">Multi-pass membrane protein</topology>
    </subcellularLocation>
</comment>
<sequence>MKSKFFFVLNIGIVFGQFLECSKPTDCLATDAVCVNEFCVCPKDKVYSMDGSKCLDLVFGYDAPCVEDQQCAWLLGNHKCSNGKCGCASGWVYYMGKCIQRSFPKDKCSTNGQCFDGYDLLSMVCRNDVCECNNEYYLRGDNDCRPISAKDEYCSLNSDCQFTNGVCQNSVCKEAVAQKFLNETISEPKSENSKMVFTVKTDIKCVTNIDCATLSNSICNLHVEHCVCKRGYRYSSESGTCVAELGTSSSCTKDADCLFKYSRCIGGTCYCRKTYFTMPGNTACQKPMTHDNLFCNNNERCYVFGSEGICENHVCKCSTPDPPNVNYVCDVSSCETNDDCNRLINSICVDNLCQCPKGFFVKNSMCLPELGSACSDSIPCVVENADCQSGVCTCNENFIQNGKVCFKLTTTINGTCEVQEQCSSVPNTECVNNICKCSLGYAEIENECVAITEMGDTCRSTSQCHKFLGKNVVCRNGYCNCPVDWVPTTKKDDCESSSTNLTFSYLMAILLLTFYLITQARDKRCFVWKTKKEVFRAKLNRCASTMSPRDSKIHKYFKKRLPILEWAPKYTLQKFVSDTIAGITVALTVMPQALAYATIGGLQPQFGLYSSFVGCFVYIIFGSCKDITIGPTALMALMTYQQILNRNEDYAVLLCFLSGIVQLLMAVLNLGILVDFISIPVTVGFTSATSVIIATTQIKGLLGLSFNSSAILDTLKGVYHNIHKVRLADCILSVICICVLIALRKLKDLKINKNKILSRTLWLISTSRNALVVITCSSIAYFYKSSGSESPFLLTGDIKAGLPSFRPPPFSTVLNNSTVSFYEMVNDLGTSIVLVPIIAVLGNVAIAKAFASEKGVDATQELFTLSLANIFGSFFSSMPVTGSFSRSAVNHASGVETQLGGVYTGVLVILALSFLTPYFAYIPKSSLAAVIICAVIFMIEYEIVKPMWKSNKKDVIPAFATFVLCLIIGVEYGIVLGVAINMIFLLYPSARPAIQCTNATTSDGVEYILITPGSSLYFPGIEFIKSSIGKVGLASLHLPVVVDCRHVLGADFTAAKGIAALIKEFLSRKQPLYFFNPCDDVIAVLQGAVSEDFHYFTTTNDLEDCLKRQEDIEHRQLLSDVVLTTLKPLYFFNPCDDVIAVLQGAVSEDFHYFTTTNDLEDCLKRQEDIEHRQLLSDVVLTTFKEEEKNDAVNHRRTN</sequence>
<feature type="signal peptide" evidence="6">
    <location>
        <begin position="1"/>
        <end position="16"/>
    </location>
</feature>
<evidence type="ECO:0000259" key="7">
    <source>
        <dbReference type="SMART" id="SM00181"/>
    </source>
</evidence>
<organism evidence="8 9">
    <name type="scientific">Aquatica leii</name>
    <dbReference type="NCBI Taxonomy" id="1421715"/>
    <lineage>
        <taxon>Eukaryota</taxon>
        <taxon>Metazoa</taxon>
        <taxon>Ecdysozoa</taxon>
        <taxon>Arthropoda</taxon>
        <taxon>Hexapoda</taxon>
        <taxon>Insecta</taxon>
        <taxon>Pterygota</taxon>
        <taxon>Neoptera</taxon>
        <taxon>Endopterygota</taxon>
        <taxon>Coleoptera</taxon>
        <taxon>Polyphaga</taxon>
        <taxon>Elateriformia</taxon>
        <taxon>Elateroidea</taxon>
        <taxon>Lampyridae</taxon>
        <taxon>Luciolinae</taxon>
        <taxon>Aquatica</taxon>
    </lineage>
</organism>
<feature type="transmembrane region" description="Helical" evidence="5">
    <location>
        <begin position="501"/>
        <end position="518"/>
    </location>
</feature>
<dbReference type="Proteomes" id="UP001353858">
    <property type="component" value="Unassembled WGS sequence"/>
</dbReference>
<dbReference type="InterPro" id="IPR011547">
    <property type="entry name" value="SLC26A/SulP_dom"/>
</dbReference>
<feature type="domain" description="EGF-like" evidence="7">
    <location>
        <begin position="20"/>
        <end position="55"/>
    </location>
</feature>
<feature type="transmembrane region" description="Helical" evidence="5">
    <location>
        <begin position="725"/>
        <end position="743"/>
    </location>
</feature>
<feature type="domain" description="EGF-like" evidence="7">
    <location>
        <begin position="250"/>
        <end position="285"/>
    </location>
</feature>
<feature type="domain" description="EGF-like" evidence="7">
    <location>
        <begin position="70"/>
        <end position="99"/>
    </location>
</feature>
<comment type="caution">
    <text evidence="8">The sequence shown here is derived from an EMBL/GenBank/DDBJ whole genome shotgun (WGS) entry which is preliminary data.</text>
</comment>
<feature type="transmembrane region" description="Helical" evidence="5">
    <location>
        <begin position="763"/>
        <end position="783"/>
    </location>
</feature>
<keyword evidence="4 5" id="KW-0472">Membrane</keyword>
<keyword evidence="3 5" id="KW-1133">Transmembrane helix</keyword>
<feature type="transmembrane region" description="Helical" evidence="5">
    <location>
        <begin position="828"/>
        <end position="850"/>
    </location>
</feature>
<evidence type="ECO:0000313" key="8">
    <source>
        <dbReference type="EMBL" id="KAK4874814.1"/>
    </source>
</evidence>
<evidence type="ECO:0000256" key="4">
    <source>
        <dbReference type="ARBA" id="ARBA00023136"/>
    </source>
</evidence>
<evidence type="ECO:0000256" key="5">
    <source>
        <dbReference type="SAM" id="Phobius"/>
    </source>
</evidence>
<dbReference type="InterPro" id="IPR000742">
    <property type="entry name" value="EGF"/>
</dbReference>
<feature type="transmembrane region" description="Helical" evidence="5">
    <location>
        <begin position="650"/>
        <end position="670"/>
    </location>
</feature>
<feature type="domain" description="EGF-like" evidence="7">
    <location>
        <begin position="373"/>
        <end position="417"/>
    </location>
</feature>
<evidence type="ECO:0000313" key="9">
    <source>
        <dbReference type="Proteomes" id="UP001353858"/>
    </source>
</evidence>
<feature type="domain" description="EGF-like" evidence="7">
    <location>
        <begin position="447"/>
        <end position="495"/>
    </location>
</feature>
<dbReference type="EMBL" id="JARPUR010000006">
    <property type="protein sequence ID" value="KAK4874814.1"/>
    <property type="molecule type" value="Genomic_DNA"/>
</dbReference>
<feature type="transmembrane region" description="Helical" evidence="5">
    <location>
        <begin position="862"/>
        <end position="880"/>
    </location>
</feature>
<evidence type="ECO:0000256" key="1">
    <source>
        <dbReference type="ARBA" id="ARBA00004141"/>
    </source>
</evidence>
<protein>
    <recommendedName>
        <fullName evidence="7">EGF-like domain-containing protein</fullName>
    </recommendedName>
</protein>
<reference evidence="9" key="1">
    <citation type="submission" date="2023-01" db="EMBL/GenBank/DDBJ databases">
        <title>Key to firefly adult light organ development and bioluminescence: homeobox transcription factors regulate luciferase expression and transportation to peroxisome.</title>
        <authorList>
            <person name="Fu X."/>
        </authorList>
    </citation>
    <scope>NUCLEOTIDE SEQUENCE [LARGE SCALE GENOMIC DNA]</scope>
</reference>
<feature type="domain" description="EGF-like" evidence="7">
    <location>
        <begin position="333"/>
        <end position="367"/>
    </location>
</feature>
<name>A0AAN7SED9_9COLE</name>
<feature type="domain" description="EGF-like" evidence="7">
    <location>
        <begin position="204"/>
        <end position="242"/>
    </location>
</feature>
<dbReference type="SMART" id="SM00181">
    <property type="entry name" value="EGF"/>
    <property type="match status" value="7"/>
</dbReference>
<dbReference type="PANTHER" id="PTHR11814">
    <property type="entry name" value="SULFATE TRANSPORTER"/>
    <property type="match status" value="1"/>
</dbReference>
<feature type="chain" id="PRO_5042931942" description="EGF-like domain-containing protein" evidence="6">
    <location>
        <begin position="17"/>
        <end position="1198"/>
    </location>
</feature>
<dbReference type="CDD" id="cd07042">
    <property type="entry name" value="STAS_SulP_like_sulfate_transporter"/>
    <property type="match status" value="1"/>
</dbReference>
<feature type="transmembrane region" description="Helical" evidence="5">
    <location>
        <begin position="611"/>
        <end position="638"/>
    </location>
</feature>
<dbReference type="InterPro" id="IPR001902">
    <property type="entry name" value="SLC26A/SulP_fam"/>
</dbReference>
<feature type="transmembrane region" description="Helical" evidence="5">
    <location>
        <begin position="956"/>
        <end position="987"/>
    </location>
</feature>
<dbReference type="Pfam" id="PF01683">
    <property type="entry name" value="EB"/>
    <property type="match status" value="2"/>
</dbReference>
<keyword evidence="9" id="KW-1185">Reference proteome</keyword>
<dbReference type="GO" id="GO:0055085">
    <property type="term" value="P:transmembrane transport"/>
    <property type="evidence" value="ECO:0007669"/>
    <property type="project" value="InterPro"/>
</dbReference>
<evidence type="ECO:0000256" key="3">
    <source>
        <dbReference type="ARBA" id="ARBA00022989"/>
    </source>
</evidence>
<feature type="transmembrane region" description="Helical" evidence="5">
    <location>
        <begin position="927"/>
        <end position="944"/>
    </location>
</feature>
<dbReference type="InterPro" id="IPR006149">
    <property type="entry name" value="EB_dom"/>
</dbReference>
<evidence type="ECO:0000256" key="6">
    <source>
        <dbReference type="SAM" id="SignalP"/>
    </source>
</evidence>
<dbReference type="AlphaFoldDB" id="A0AAN7SED9"/>
<gene>
    <name evidence="8" type="ORF">RN001_014174</name>
</gene>
<accession>A0AAN7SED9</accession>
<evidence type="ECO:0000256" key="2">
    <source>
        <dbReference type="ARBA" id="ARBA00022692"/>
    </source>
</evidence>
<feature type="transmembrane region" description="Helical" evidence="5">
    <location>
        <begin position="900"/>
        <end position="920"/>
    </location>
</feature>